<evidence type="ECO:0000259" key="3">
    <source>
        <dbReference type="Pfam" id="PF16925"/>
    </source>
</evidence>
<dbReference type="AlphaFoldDB" id="A0A4U2ZHI4"/>
<keyword evidence="2" id="KW-0804">Transcription</keyword>
<dbReference type="Gene3D" id="1.10.357.10">
    <property type="entry name" value="Tetracycline Repressor, domain 2"/>
    <property type="match status" value="1"/>
</dbReference>
<protein>
    <submittedName>
        <fullName evidence="4">TetR/AcrR family transcriptional regulator</fullName>
    </submittedName>
</protein>
<proteinExistence type="predicted"/>
<evidence type="ECO:0000256" key="1">
    <source>
        <dbReference type="ARBA" id="ARBA00023015"/>
    </source>
</evidence>
<keyword evidence="1" id="KW-0805">Transcription regulation</keyword>
<comment type="caution">
    <text evidence="4">The sequence shown here is derived from an EMBL/GenBank/DDBJ whole genome shotgun (WGS) entry which is preliminary data.</text>
</comment>
<feature type="domain" description="Tetracyclin repressor-like C-terminal" evidence="3">
    <location>
        <begin position="2"/>
        <end position="43"/>
    </location>
</feature>
<dbReference type="InterPro" id="IPR036271">
    <property type="entry name" value="Tet_transcr_reg_TetR-rel_C_sf"/>
</dbReference>
<sequence>KQELKEDIDIISLASFLASSMEGAIMASRVSNDNIHHQYFIEQIKYHLFSYSK</sequence>
<dbReference type="Proteomes" id="UP000305222">
    <property type="component" value="Unassembled WGS sequence"/>
</dbReference>
<dbReference type="Pfam" id="PF16925">
    <property type="entry name" value="TetR_C_13"/>
    <property type="match status" value="1"/>
</dbReference>
<reference evidence="4 5" key="1">
    <citation type="journal article" date="2019" name="Environ. Microbiol.">
        <title>An active ?-lactamase is a part of an orchestrated cell wall stress resistance network of Bacillus subtilis and related rhizosphere species.</title>
        <authorList>
            <person name="Bucher T."/>
            <person name="Keren-Paz A."/>
            <person name="Hausser J."/>
            <person name="Olender T."/>
            <person name="Cytryn E."/>
            <person name="Kolodkin-Gal I."/>
        </authorList>
    </citation>
    <scope>NUCLEOTIDE SEQUENCE [LARGE SCALE GENOMIC DNA]</scope>
    <source>
        <strain evidence="4 5">I5</strain>
    </source>
</reference>
<dbReference type="SUPFAM" id="SSF48498">
    <property type="entry name" value="Tetracyclin repressor-like, C-terminal domain"/>
    <property type="match status" value="1"/>
</dbReference>
<dbReference type="EMBL" id="SZON01004100">
    <property type="protein sequence ID" value="TKI73928.1"/>
    <property type="molecule type" value="Genomic_DNA"/>
</dbReference>
<feature type="non-terminal residue" evidence="4">
    <location>
        <position position="1"/>
    </location>
</feature>
<dbReference type="InterPro" id="IPR011075">
    <property type="entry name" value="TetR_C"/>
</dbReference>
<evidence type="ECO:0000256" key="2">
    <source>
        <dbReference type="ARBA" id="ARBA00023163"/>
    </source>
</evidence>
<evidence type="ECO:0000313" key="4">
    <source>
        <dbReference type="EMBL" id="TKI73928.1"/>
    </source>
</evidence>
<evidence type="ECO:0000313" key="5">
    <source>
        <dbReference type="Proteomes" id="UP000305222"/>
    </source>
</evidence>
<name>A0A4U2ZHI4_9BACI</name>
<organism evidence="4 5">
    <name type="scientific">Bacillus wiedmannii</name>
    <dbReference type="NCBI Taxonomy" id="1890302"/>
    <lineage>
        <taxon>Bacteria</taxon>
        <taxon>Bacillati</taxon>
        <taxon>Bacillota</taxon>
        <taxon>Bacilli</taxon>
        <taxon>Bacillales</taxon>
        <taxon>Bacillaceae</taxon>
        <taxon>Bacillus</taxon>
        <taxon>Bacillus cereus group</taxon>
    </lineage>
</organism>
<accession>A0A4U2ZHI4</accession>
<gene>
    <name evidence="4" type="ORF">FC699_38295</name>
</gene>